<evidence type="ECO:0000256" key="1">
    <source>
        <dbReference type="ARBA" id="ARBA00006234"/>
    </source>
</evidence>
<organism evidence="10 11">
    <name type="scientific">Turnera subulata</name>
    <dbReference type="NCBI Taxonomy" id="218843"/>
    <lineage>
        <taxon>Eukaryota</taxon>
        <taxon>Viridiplantae</taxon>
        <taxon>Streptophyta</taxon>
        <taxon>Embryophyta</taxon>
        <taxon>Tracheophyta</taxon>
        <taxon>Spermatophyta</taxon>
        <taxon>Magnoliopsida</taxon>
        <taxon>eudicotyledons</taxon>
        <taxon>Gunneridae</taxon>
        <taxon>Pentapetalae</taxon>
        <taxon>rosids</taxon>
        <taxon>fabids</taxon>
        <taxon>Malpighiales</taxon>
        <taxon>Passifloraceae</taxon>
        <taxon>Turnera</taxon>
    </lineage>
</organism>
<comment type="similarity">
    <text evidence="1">Belongs to the protein kinase superfamily. CAMK Ser/Thr protein kinase family. SNF1 subfamily.</text>
</comment>
<dbReference type="PANTHER" id="PTHR31896:SF43">
    <property type="entry name" value="PROTEIN ENHANCED PSEUDOMONAS SUSCEPTIBILITY 1"/>
    <property type="match status" value="1"/>
</dbReference>
<evidence type="ECO:0000256" key="6">
    <source>
        <dbReference type="ARBA" id="ARBA00058225"/>
    </source>
</evidence>
<dbReference type="PROSITE" id="PS50011">
    <property type="entry name" value="PROTEIN_KINASE_DOM"/>
    <property type="match status" value="1"/>
</dbReference>
<dbReference type="Gene3D" id="2.80.10.50">
    <property type="match status" value="1"/>
</dbReference>
<feature type="region of interest" description="Disordered" evidence="7">
    <location>
        <begin position="462"/>
        <end position="496"/>
    </location>
</feature>
<dbReference type="GO" id="GO:0005524">
    <property type="term" value="F:ATP binding"/>
    <property type="evidence" value="ECO:0007669"/>
    <property type="project" value="UniProtKB-KW"/>
</dbReference>
<keyword evidence="3" id="KW-0808">Transferase</keyword>
<reference evidence="10" key="1">
    <citation type="submission" date="2022-02" db="EMBL/GenBank/DDBJ databases">
        <authorList>
            <person name="Henning P.M."/>
            <person name="McCubbin A.G."/>
            <person name="Shore J.S."/>
        </authorList>
    </citation>
    <scope>NUCLEOTIDE SEQUENCE</scope>
    <source>
        <strain evidence="10">F60SS</strain>
        <tissue evidence="10">Leaves</tissue>
    </source>
</reference>
<accession>A0A9Q0G7N2</accession>
<evidence type="ECO:0000256" key="4">
    <source>
        <dbReference type="ARBA" id="ARBA00022741"/>
    </source>
</evidence>
<dbReference type="InterPro" id="IPR051283">
    <property type="entry name" value="Sec_Metabolite_Acyltrans"/>
</dbReference>
<dbReference type="Proteomes" id="UP001141552">
    <property type="component" value="Unassembled WGS sequence"/>
</dbReference>
<feature type="chain" id="PRO_5040223466" description="Protein kinase domain-containing protein" evidence="8">
    <location>
        <begin position="24"/>
        <end position="1470"/>
    </location>
</feature>
<protein>
    <recommendedName>
        <fullName evidence="9">Protein kinase domain-containing protein</fullName>
    </recommendedName>
</protein>
<dbReference type="PROSITE" id="PS00283">
    <property type="entry name" value="SOYBEAN_KUNITZ"/>
    <property type="match status" value="1"/>
</dbReference>
<dbReference type="Pfam" id="PF02594">
    <property type="entry name" value="DUF167"/>
    <property type="match status" value="1"/>
</dbReference>
<dbReference type="Pfam" id="PF00069">
    <property type="entry name" value="Pkinase"/>
    <property type="match status" value="1"/>
</dbReference>
<dbReference type="InterPro" id="IPR003746">
    <property type="entry name" value="DUF167"/>
</dbReference>
<evidence type="ECO:0000313" key="11">
    <source>
        <dbReference type="Proteomes" id="UP001141552"/>
    </source>
</evidence>
<dbReference type="InterPro" id="IPR000719">
    <property type="entry name" value="Prot_kinase_dom"/>
</dbReference>
<dbReference type="InterPro" id="IPR011009">
    <property type="entry name" value="Kinase-like_dom_sf"/>
</dbReference>
<dbReference type="FunFam" id="1.10.510.10:FF:000571">
    <property type="entry name" value="Maternal embryonic leucine zipper kinase"/>
    <property type="match status" value="1"/>
</dbReference>
<keyword evidence="11" id="KW-1185">Reference proteome</keyword>
<reference evidence="10" key="2">
    <citation type="journal article" date="2023" name="Plants (Basel)">
        <title>Annotation of the Turnera subulata (Passifloraceae) Draft Genome Reveals the S-Locus Evolved after the Divergence of Turneroideae from Passifloroideae in a Stepwise Manner.</title>
        <authorList>
            <person name="Henning P.M."/>
            <person name="Roalson E.H."/>
            <person name="Mir W."/>
            <person name="McCubbin A.G."/>
            <person name="Shore J.S."/>
        </authorList>
    </citation>
    <scope>NUCLEOTIDE SEQUENCE</scope>
    <source>
        <strain evidence="10">F60SS</strain>
    </source>
</reference>
<comment type="similarity">
    <text evidence="2">Belongs to the UPF0235 family.</text>
</comment>
<dbReference type="GO" id="GO:0004672">
    <property type="term" value="F:protein kinase activity"/>
    <property type="evidence" value="ECO:0007669"/>
    <property type="project" value="InterPro"/>
</dbReference>
<dbReference type="InterPro" id="IPR023213">
    <property type="entry name" value="CAT-like_dom_sf"/>
</dbReference>
<sequence length="1470" mass="161790">MLMKLTGSLSLVWLLFMATSSWAQTFPAVVDTDGQPLTSGTQYFIVPAITDVAGGLTLADRNGSCPFYVAQEPIGRVVSQGIPVTFTPRTAADGNIIREFRDFTVQFTSATSSCVRSRAWRVGEQLDPQTRRRSIVVGPVPSSSDLGYFNIFTNEQNVYNIQWCPNCLSASGVCPRPLCGSAGIVEENGKRLMDTETTNSVSVSPVVGDYVLKSKLGESSVSTVWKAEHKISGETVAIKQVYLSKLNKHLRNCLDCELSFLSSVNHPNIIRLFYILQAGSCIFLVMEYCPGGNLASYIRQHGRVQEKMARSFMQQLGAGLEVLHSYHVIHRDLKPENLLLSSQEVNAVLKIADFGLSRSLHPGKYAETVCGTPFYMAPEVLAFQKYDDKVDMWSVGAILFELLNGYPPFRGRTNLQLLQNIKSCSCLPFSQLILSGLRPDCLNAYHLTSSISMYLESENNTMAPAKKSKGKANSAESAQSNSKKPSGPPDTGTKYPSCIRAVPPSSVAITIHAKPGSKTAAITDFSNDALGVQIDAPPKDGEANAALLEYISSVLGVKRRQVSLGAGSKSRDKVVIVEEVTLQGYTDKLCWCVWKNMDSIRIISTSMVQASRNKFPDQKIELTISDVKFLNVGAIQKGLLFLKPQPNQDEEWDATSVLQHLKTTLSSTLDYFPPLAGRLAAVEQEDNDTVSLFIDCNNEGVQFVHAVADDVTEADILKPIYVPLVVHSFFPLNGALNREGDSKPLIAFQVTELVDGIFIGCALNHAVGDGSTFWNFFNCWSEISRGLDQLTNPPVIERWLYFNDSFRPAGVPLSSFRNVPEKQLRPPTQERVFHFTKKSIAELKARANSEAGTNNISSLQSLLAHVWRCISRCRQLEPHEDIFFHLIVGIRQRLKQPELPEKYFGNAIVTEKVCLKAGDILQKEGLGCAALEMNKVVASHAEDKIKSTLQSWIANPLSKIVDLAMNTLFASSSPRFNVYGNDFGWGRPVAVRSGSANKLDGKITVFPGAEEGSIDVEMASSIRIISSSMVQASKNNEPDQKIELTICDVKFLNLGTIQKGLLFLKPQPNPGKEWDETSVHHLKTTLSSTLNYFRPLAGRLAAVEHEDNNTVSFFFDCNNEGALFVHAVADDVTVADILKPIYVPPVISSFFPLNGMLNREGVSKPLIAFQVTELVDGIFIGCTLNHAVGDGNTFWNFFNCWSEISRGMKQLTNPPAIDRWLYFNDSFRPVGIPLSSIKNVPGKYTLPPIQERVFHFTKKAIAGLKARANLEAGSNSISSLQSLLAHIWRCISRCRQIGPHEEIVLHQLVGLRPRLKRPELPEKYFGNAFVSGKVCLKAGDVLQKNGLGYAALEMSKVVASYTEDKINGTLKSWIANPVSTVDGYVAMNTVFTSSSPRFNVYGNDFGWGRPVAVRSGSANKLDGKITVYPGAEEGSIDVEVCLLAHTLQALGLDLEFMDTVTIWLSSSVWS</sequence>
<dbReference type="OrthoDB" id="346907at2759"/>
<dbReference type="NCBIfam" id="TIGR00251">
    <property type="entry name" value="DUF167 family protein"/>
    <property type="match status" value="1"/>
</dbReference>
<dbReference type="Pfam" id="PF02458">
    <property type="entry name" value="Transferase"/>
    <property type="match status" value="2"/>
</dbReference>
<comment type="function">
    <text evidence="6">CIPK serine-threonine protein kinases interact with CBL proteins. Binding of a CBL protein to the regulatory NAF domain of CIPK protein lead to the activation of the kinase in a calcium-dependent manner.</text>
</comment>
<name>A0A9Q0G7N2_9ROSI</name>
<dbReference type="HAMAP" id="MF_00634">
    <property type="entry name" value="UPF0235"/>
    <property type="match status" value="1"/>
</dbReference>
<keyword evidence="4" id="KW-0547">Nucleotide-binding</keyword>
<feature type="signal peptide" evidence="8">
    <location>
        <begin position="1"/>
        <end position="23"/>
    </location>
</feature>
<dbReference type="SMART" id="SM01152">
    <property type="entry name" value="DUF167"/>
    <property type="match status" value="1"/>
</dbReference>
<evidence type="ECO:0000256" key="7">
    <source>
        <dbReference type="SAM" id="MobiDB-lite"/>
    </source>
</evidence>
<dbReference type="InterPro" id="IPR008271">
    <property type="entry name" value="Ser/Thr_kinase_AS"/>
</dbReference>
<evidence type="ECO:0000259" key="9">
    <source>
        <dbReference type="PROSITE" id="PS50011"/>
    </source>
</evidence>
<evidence type="ECO:0000313" key="10">
    <source>
        <dbReference type="EMBL" id="KAJ4843920.1"/>
    </source>
</evidence>
<evidence type="ECO:0000256" key="2">
    <source>
        <dbReference type="ARBA" id="ARBA00010364"/>
    </source>
</evidence>
<dbReference type="InterPro" id="IPR002160">
    <property type="entry name" value="Prot_inh_Kunz-lg"/>
</dbReference>
<evidence type="ECO:0000256" key="5">
    <source>
        <dbReference type="ARBA" id="ARBA00022840"/>
    </source>
</evidence>
<dbReference type="SMART" id="SM00452">
    <property type="entry name" value="STI"/>
    <property type="match status" value="1"/>
</dbReference>
<feature type="non-terminal residue" evidence="10">
    <location>
        <position position="1"/>
    </location>
</feature>
<dbReference type="SMART" id="SM00220">
    <property type="entry name" value="S_TKc"/>
    <property type="match status" value="1"/>
</dbReference>
<dbReference type="InterPro" id="IPR011065">
    <property type="entry name" value="Kunitz_inhibitor_STI-like_sf"/>
</dbReference>
<dbReference type="SUPFAM" id="SSF50386">
    <property type="entry name" value="STI-like"/>
    <property type="match status" value="1"/>
</dbReference>
<dbReference type="Gene3D" id="3.30.1200.10">
    <property type="entry name" value="YggU-like"/>
    <property type="match status" value="1"/>
</dbReference>
<comment type="caution">
    <text evidence="10">The sequence shown here is derived from an EMBL/GenBank/DDBJ whole genome shotgun (WGS) entry which is preliminary data.</text>
</comment>
<dbReference type="SUPFAM" id="SSF56112">
    <property type="entry name" value="Protein kinase-like (PK-like)"/>
    <property type="match status" value="1"/>
</dbReference>
<feature type="compositionally biased region" description="Polar residues" evidence="7">
    <location>
        <begin position="474"/>
        <end position="484"/>
    </location>
</feature>
<evidence type="ECO:0000256" key="8">
    <source>
        <dbReference type="SAM" id="SignalP"/>
    </source>
</evidence>
<keyword evidence="5" id="KW-0067">ATP-binding</keyword>
<dbReference type="SUPFAM" id="SSF69786">
    <property type="entry name" value="YggU-like"/>
    <property type="match status" value="1"/>
</dbReference>
<dbReference type="EMBL" id="JAKUCV010002110">
    <property type="protein sequence ID" value="KAJ4843920.1"/>
    <property type="molecule type" value="Genomic_DNA"/>
</dbReference>
<gene>
    <name evidence="10" type="ORF">Tsubulata_045280</name>
</gene>
<dbReference type="PANTHER" id="PTHR31896">
    <property type="entry name" value="FAMILY REGULATORY PROTEIN, PUTATIVE (AFU_ORTHOLOGUE AFUA_3G14730)-RELATED"/>
    <property type="match status" value="1"/>
</dbReference>
<dbReference type="Gene3D" id="3.30.559.10">
    <property type="entry name" value="Chloramphenicol acetyltransferase-like domain"/>
    <property type="match status" value="4"/>
</dbReference>
<dbReference type="InterPro" id="IPR036591">
    <property type="entry name" value="YggU-like_sf"/>
</dbReference>
<dbReference type="Pfam" id="PF00197">
    <property type="entry name" value="Kunitz_legume"/>
    <property type="match status" value="1"/>
</dbReference>
<dbReference type="GO" id="GO:0004866">
    <property type="term" value="F:endopeptidase inhibitor activity"/>
    <property type="evidence" value="ECO:0007669"/>
    <property type="project" value="InterPro"/>
</dbReference>
<evidence type="ECO:0000256" key="3">
    <source>
        <dbReference type="ARBA" id="ARBA00022679"/>
    </source>
</evidence>
<feature type="domain" description="Protein kinase" evidence="9">
    <location>
        <begin position="210"/>
        <end position="555"/>
    </location>
</feature>
<dbReference type="PROSITE" id="PS00108">
    <property type="entry name" value="PROTEIN_KINASE_ST"/>
    <property type="match status" value="1"/>
</dbReference>
<dbReference type="Gene3D" id="1.10.510.10">
    <property type="entry name" value="Transferase(Phosphotransferase) domain 1"/>
    <property type="match status" value="1"/>
</dbReference>
<keyword evidence="8" id="KW-0732">Signal</keyword>
<proteinExistence type="inferred from homology"/>